<feature type="coiled-coil region" evidence="8">
    <location>
        <begin position="216"/>
        <end position="243"/>
    </location>
</feature>
<feature type="domain" description="TaqI-like C-terminal specificity" evidence="11">
    <location>
        <begin position="764"/>
        <end position="881"/>
    </location>
</feature>
<feature type="domain" description="Restriction endonuclease type I HsdR N-terminal" evidence="9">
    <location>
        <begin position="37"/>
        <end position="148"/>
    </location>
</feature>
<dbReference type="InterPro" id="IPR011639">
    <property type="entry name" value="MethylTrfase_TaqI-like_dom"/>
</dbReference>
<evidence type="ECO:0000256" key="1">
    <source>
        <dbReference type="ARBA" id="ARBA00011900"/>
    </source>
</evidence>
<dbReference type="Gene3D" id="3.90.220.10">
    <property type="entry name" value="Adenine-n6-DNA-methyltransferase Taqi, Chain A, domain 2"/>
    <property type="match status" value="1"/>
</dbReference>
<dbReference type="PANTHER" id="PTHR33841">
    <property type="entry name" value="DNA METHYLTRANSFERASE YEEA-RELATED"/>
    <property type="match status" value="1"/>
</dbReference>
<name>A0A1I2EHY3_9BACT</name>
<organism evidence="12 13">
    <name type="scientific">Thermoflexibacter ruber</name>
    <dbReference type="NCBI Taxonomy" id="1003"/>
    <lineage>
        <taxon>Bacteria</taxon>
        <taxon>Pseudomonadati</taxon>
        <taxon>Bacteroidota</taxon>
        <taxon>Cytophagia</taxon>
        <taxon>Cytophagales</taxon>
        <taxon>Thermoflexibacteraceae</taxon>
        <taxon>Thermoflexibacter</taxon>
    </lineage>
</organism>
<dbReference type="PANTHER" id="PTHR33841:SF1">
    <property type="entry name" value="DNA METHYLTRANSFERASE A"/>
    <property type="match status" value="1"/>
</dbReference>
<dbReference type="Pfam" id="PF12950">
    <property type="entry name" value="TaqI_C"/>
    <property type="match status" value="1"/>
</dbReference>
<evidence type="ECO:0000259" key="9">
    <source>
        <dbReference type="Pfam" id="PF04313"/>
    </source>
</evidence>
<dbReference type="Gene3D" id="3.90.1570.30">
    <property type="match status" value="1"/>
</dbReference>
<keyword evidence="4" id="KW-0949">S-adenosyl-L-methionine</keyword>
<evidence type="ECO:0000256" key="3">
    <source>
        <dbReference type="ARBA" id="ARBA00022679"/>
    </source>
</evidence>
<keyword evidence="6" id="KW-0238">DNA-binding</keyword>
<evidence type="ECO:0000256" key="5">
    <source>
        <dbReference type="ARBA" id="ARBA00022747"/>
    </source>
</evidence>
<dbReference type="PRINTS" id="PR00507">
    <property type="entry name" value="N12N6MTFRASE"/>
</dbReference>
<proteinExistence type="predicted"/>
<keyword evidence="13" id="KW-1185">Reference proteome</keyword>
<evidence type="ECO:0000256" key="2">
    <source>
        <dbReference type="ARBA" id="ARBA00022603"/>
    </source>
</evidence>
<dbReference type="GO" id="GO:0003677">
    <property type="term" value="F:DNA binding"/>
    <property type="evidence" value="ECO:0007669"/>
    <property type="project" value="UniProtKB-KW"/>
</dbReference>
<dbReference type="STRING" id="1003.SAMN04488541_101023"/>
<evidence type="ECO:0000256" key="4">
    <source>
        <dbReference type="ARBA" id="ARBA00022691"/>
    </source>
</evidence>
<dbReference type="InterPro" id="IPR007409">
    <property type="entry name" value="Restrct_endonuc_type1_HsdR_N"/>
</dbReference>
<dbReference type="InterPro" id="IPR025931">
    <property type="entry name" value="TaqI_C"/>
</dbReference>
<dbReference type="Gene3D" id="3.40.50.150">
    <property type="entry name" value="Vaccinia Virus protein VP39"/>
    <property type="match status" value="1"/>
</dbReference>
<dbReference type="SUPFAM" id="SSF116734">
    <property type="entry name" value="DNA methylase specificity domain"/>
    <property type="match status" value="1"/>
</dbReference>
<evidence type="ECO:0000256" key="6">
    <source>
        <dbReference type="ARBA" id="ARBA00023125"/>
    </source>
</evidence>
<keyword evidence="2" id="KW-0489">Methyltransferase</keyword>
<dbReference type="GO" id="GO:0009035">
    <property type="term" value="F:type I site-specific deoxyribonuclease activity"/>
    <property type="evidence" value="ECO:0007669"/>
    <property type="project" value="UniProtKB-EC"/>
</dbReference>
<comment type="catalytic activity">
    <reaction evidence="7">
        <text>a 2'-deoxyadenosine in DNA + S-adenosyl-L-methionine = an N(6)-methyl-2'-deoxyadenosine in DNA + S-adenosyl-L-homocysteine + H(+)</text>
        <dbReference type="Rhea" id="RHEA:15197"/>
        <dbReference type="Rhea" id="RHEA-COMP:12418"/>
        <dbReference type="Rhea" id="RHEA-COMP:12419"/>
        <dbReference type="ChEBI" id="CHEBI:15378"/>
        <dbReference type="ChEBI" id="CHEBI:57856"/>
        <dbReference type="ChEBI" id="CHEBI:59789"/>
        <dbReference type="ChEBI" id="CHEBI:90615"/>
        <dbReference type="ChEBI" id="CHEBI:90616"/>
        <dbReference type="EC" id="2.1.1.72"/>
    </reaction>
</comment>
<feature type="coiled-coil region" evidence="8">
    <location>
        <begin position="914"/>
        <end position="941"/>
    </location>
</feature>
<protein>
    <recommendedName>
        <fullName evidence="1">site-specific DNA-methyltransferase (adenine-specific)</fullName>
        <ecNumber evidence="1">2.1.1.72</ecNumber>
    </recommendedName>
</protein>
<dbReference type="AlphaFoldDB" id="A0A1I2EHY3"/>
<evidence type="ECO:0000313" key="13">
    <source>
        <dbReference type="Proteomes" id="UP000199513"/>
    </source>
</evidence>
<dbReference type="GO" id="GO:0009307">
    <property type="term" value="P:DNA restriction-modification system"/>
    <property type="evidence" value="ECO:0007669"/>
    <property type="project" value="UniProtKB-KW"/>
</dbReference>
<dbReference type="RefSeq" id="WP_091542412.1">
    <property type="nucleotide sequence ID" value="NZ_FONY01000010.1"/>
</dbReference>
<dbReference type="SUPFAM" id="SSF53335">
    <property type="entry name" value="S-adenosyl-L-methionine-dependent methyltransferases"/>
    <property type="match status" value="1"/>
</dbReference>
<keyword evidence="5" id="KW-0680">Restriction system</keyword>
<reference evidence="13" key="1">
    <citation type="submission" date="2016-10" db="EMBL/GenBank/DDBJ databases">
        <authorList>
            <person name="Varghese N."/>
            <person name="Submissions S."/>
        </authorList>
    </citation>
    <scope>NUCLEOTIDE SEQUENCE [LARGE SCALE GENOMIC DNA]</scope>
    <source>
        <strain>GEY</strain>
        <strain evidence="13">DSM 9560</strain>
    </source>
</reference>
<dbReference type="InterPro" id="IPR050953">
    <property type="entry name" value="N4_N6_ade-DNA_methylase"/>
</dbReference>
<gene>
    <name evidence="12" type="ORF">SAMN04488541_101023</name>
</gene>
<dbReference type="Proteomes" id="UP000199513">
    <property type="component" value="Unassembled WGS sequence"/>
</dbReference>
<sequence length="958" mass="111359">MQVNTFPLVTKEEAKEKIRELIEKFESQKEYFKTLEYNETQTRKDFIDPFFRALGWDIDNKKGKLESYRDVKLEDKIRVSGRTKSPDYAFNVNGKRTFFVEAKKPAVPIKEQPEPAIQVRNYAWNASLLISVVTDFEEFAIYDCTRKPRKHDRAITKRLKYIHYTQYLQEFDFLWDTFAFENVEKGSITAYGQKYADLKNAEPVDKAFLKSLEDWRTYLATNIAQLNKNLEEYELNFAVQQTIDRIVFLKVCEDRMLEKEGSLIAQIKKGNYYQNLYQYFVLADQKYNSGLFDLKKDTVTANLHIDNKVIKSIIEELYGEDENGITFNFNIIPVEILGYAYEQFLGKVIYLTSANSAKIEEKPEVRKAGGVYYTPQYIVDYIVKETLGEVIAGKTPQEISAIKVLDPACGSGSFLLGAYQYLLDYHLSYYQAHPSPLGKAKGGTDTLTPDGKLTTAEKKRILLNNIFGVDIDAQAVEVTKLSLLLKALEGETEASIHASLKLFNERVLPSIDDNIQCGNSLIGTDFYNSGLFLTPKEERKINVFDWKIAFKEVFRQGGFDVVMGNPPYRTLQLGKKQESEKEYLLNYYKTKFPYSFSYKVNLFALFMERMVFLLKSKQSYASFIVPSTFHNSFYFKSLRKFLLEKGSFSSIYDIRFKVFNQAEIGGNSIFVYHLDKYNSKIQLKIAENRDEFKIPKITTITTEDILQNEHFNINFFTKDLRFEEKFKRLSFVKLGEIAKIYQGIITGNNQKFLAEKRVSSDWQPILRGRDINRYSISYSNIYVYYKPEELWSNANEKMFRVPEKIISRQTSDKLVATLDTNSYFSLDSTHVIHLKNDIFSLKYLLGIFNSKLLNFIYQSKVNEGGRVFAQVKVVNLKVLPIRLIDFNNPTEKQAHDEIVKFVGMLLELNKRLHKATLPSDIRQLQARIQAAERQIDQLIYQLYELSPEEIKLIDPEYE</sequence>
<dbReference type="InterPro" id="IPR029063">
    <property type="entry name" value="SAM-dependent_MTases_sf"/>
</dbReference>
<dbReference type="GO" id="GO:0009007">
    <property type="term" value="F:site-specific DNA-methyltransferase (adenine-specific) activity"/>
    <property type="evidence" value="ECO:0007669"/>
    <property type="project" value="UniProtKB-EC"/>
</dbReference>
<dbReference type="InterPro" id="IPR023135">
    <property type="entry name" value="N6_DNA_MeTrfase_TaqI_C"/>
</dbReference>
<dbReference type="EC" id="2.1.1.72" evidence="1"/>
<evidence type="ECO:0000256" key="7">
    <source>
        <dbReference type="ARBA" id="ARBA00047942"/>
    </source>
</evidence>
<keyword evidence="8" id="KW-0175">Coiled coil</keyword>
<evidence type="ECO:0000259" key="10">
    <source>
        <dbReference type="Pfam" id="PF07669"/>
    </source>
</evidence>
<accession>A0A1I2EHY3</accession>
<feature type="domain" description="Type II methyltransferase M.TaqI-like" evidence="10">
    <location>
        <begin position="464"/>
        <end position="659"/>
    </location>
</feature>
<keyword evidence="3" id="KW-0808">Transferase</keyword>
<evidence type="ECO:0000313" key="12">
    <source>
        <dbReference type="EMBL" id="SFE92247.1"/>
    </source>
</evidence>
<dbReference type="Pfam" id="PF07669">
    <property type="entry name" value="Eco57I"/>
    <property type="match status" value="1"/>
</dbReference>
<dbReference type="GO" id="GO:0005524">
    <property type="term" value="F:ATP binding"/>
    <property type="evidence" value="ECO:0007669"/>
    <property type="project" value="UniProtKB-KW"/>
</dbReference>
<dbReference type="EMBL" id="FONY01000010">
    <property type="protein sequence ID" value="SFE92247.1"/>
    <property type="molecule type" value="Genomic_DNA"/>
</dbReference>
<dbReference type="Pfam" id="PF04313">
    <property type="entry name" value="HSDR_N"/>
    <property type="match status" value="1"/>
</dbReference>
<dbReference type="GO" id="GO:0032259">
    <property type="term" value="P:methylation"/>
    <property type="evidence" value="ECO:0007669"/>
    <property type="project" value="UniProtKB-KW"/>
</dbReference>
<evidence type="ECO:0000259" key="11">
    <source>
        <dbReference type="Pfam" id="PF12950"/>
    </source>
</evidence>
<evidence type="ECO:0000256" key="8">
    <source>
        <dbReference type="SAM" id="Coils"/>
    </source>
</evidence>
<dbReference type="OrthoDB" id="32195at2"/>